<name>A0A2A2HU75_9EURY</name>
<evidence type="ECO:0000256" key="1">
    <source>
        <dbReference type="ARBA" id="ARBA00022801"/>
    </source>
</evidence>
<dbReference type="SUPFAM" id="SSF53474">
    <property type="entry name" value="alpha/beta-Hydrolases"/>
    <property type="match status" value="1"/>
</dbReference>
<evidence type="ECO:0008006" key="4">
    <source>
        <dbReference type="Google" id="ProtNLM"/>
    </source>
</evidence>
<evidence type="ECO:0000313" key="3">
    <source>
        <dbReference type="Proteomes" id="UP000218164"/>
    </source>
</evidence>
<dbReference type="RefSeq" id="WP_095644217.1">
    <property type="nucleotide sequence ID" value="NZ_LMVP01000154.1"/>
</dbReference>
<proteinExistence type="predicted"/>
<evidence type="ECO:0000313" key="2">
    <source>
        <dbReference type="EMBL" id="PAV12942.1"/>
    </source>
</evidence>
<dbReference type="GO" id="GO:0016787">
    <property type="term" value="F:hydrolase activity"/>
    <property type="evidence" value="ECO:0007669"/>
    <property type="project" value="UniProtKB-KW"/>
</dbReference>
<dbReference type="Pfam" id="PF06500">
    <property type="entry name" value="FrsA-like"/>
    <property type="match status" value="1"/>
</dbReference>
<dbReference type="OrthoDB" id="11256at2157"/>
<dbReference type="EMBL" id="LMVP01000154">
    <property type="protein sequence ID" value="PAV12942.1"/>
    <property type="molecule type" value="Genomic_DNA"/>
</dbReference>
<dbReference type="Gene3D" id="1.20.1440.110">
    <property type="entry name" value="acylaminoacyl peptidase"/>
    <property type="match status" value="1"/>
</dbReference>
<accession>A0A2A2HU75</accession>
<reference evidence="2 3" key="1">
    <citation type="journal article" date="2017" name="BMC Genomics">
        <title>Genomic analysis of methanogenic archaea reveals a shift towards energy conservation.</title>
        <authorList>
            <person name="Gilmore S.P."/>
            <person name="Henske J.K."/>
            <person name="Sexton J.A."/>
            <person name="Solomon K.V."/>
            <person name="Seppala S."/>
            <person name="Yoo J.I."/>
            <person name="Huyett L.M."/>
            <person name="Pressman A."/>
            <person name="Cogan J.Z."/>
            <person name="Kivenson V."/>
            <person name="Peng X."/>
            <person name="Tan Y."/>
            <person name="Valentine D.L."/>
            <person name="O'Malley M.A."/>
        </authorList>
    </citation>
    <scope>NUCLEOTIDE SEQUENCE [LARGE SCALE GENOMIC DNA]</scope>
    <source>
        <strain evidence="2 3">MC-15</strain>
    </source>
</reference>
<sequence length="427" mass="48975">MTTEMNKALGVARSSNNFGIFKDQETDWVFKRTLEPMNEKAAEIGDCLYAARLLDETDGESWIKTWEDLGSRVERQAEEALKKGQKIAARYGYWRACNYYRTAEYGTSPFNPRHFEIWSKSVKAFKKSCPLFTPPIQYIEIPYKDTFMPGYFWRPDNSDTKRPTLILVGGSDSLGEEVVYLTGPATIRNGYNFFTFEYPGHRGCVHLHPQLAKRAYYEDAFNVAIDFLQDLPGVDERIALSGWSYGGYVVSQVAIHEKRLKAVIPDSPIVDLYRISQAFFASILKLLEGLSEKEAHEIFDNMLAEYPVKKAFIEYQLWTWGMKGKTLADYMHSEEVKKSIITNDLHKITCPALALVGEEEGKIMIEQAKEFIEGISSATKKMHIFNLRDDGSNDHCQLDNITRGMDVIFEWLNDEVFNFRPEIICSP</sequence>
<dbReference type="PANTHER" id="PTHR22946">
    <property type="entry name" value="DIENELACTONE HYDROLASE DOMAIN-CONTAINING PROTEIN-RELATED"/>
    <property type="match status" value="1"/>
</dbReference>
<organism evidence="2 3">
    <name type="scientific">Methanosarcina spelaei</name>
    <dbReference type="NCBI Taxonomy" id="1036679"/>
    <lineage>
        <taxon>Archaea</taxon>
        <taxon>Methanobacteriati</taxon>
        <taxon>Methanobacteriota</taxon>
        <taxon>Stenosarchaea group</taxon>
        <taxon>Methanomicrobia</taxon>
        <taxon>Methanosarcinales</taxon>
        <taxon>Methanosarcinaceae</taxon>
        <taxon>Methanosarcina</taxon>
    </lineage>
</organism>
<dbReference type="AlphaFoldDB" id="A0A2A2HU75"/>
<dbReference type="Proteomes" id="UP000218164">
    <property type="component" value="Unassembled WGS sequence"/>
</dbReference>
<dbReference type="Gene3D" id="3.40.50.1820">
    <property type="entry name" value="alpha/beta hydrolase"/>
    <property type="match status" value="1"/>
</dbReference>
<dbReference type="InterPro" id="IPR029058">
    <property type="entry name" value="AB_hydrolase_fold"/>
</dbReference>
<keyword evidence="1" id="KW-0378">Hydrolase</keyword>
<protein>
    <recommendedName>
        <fullName evidence="4">Alpha/beta hydrolase</fullName>
    </recommendedName>
</protein>
<gene>
    <name evidence="2" type="ORF">ASJ81_19265</name>
</gene>
<comment type="caution">
    <text evidence="2">The sequence shown here is derived from an EMBL/GenBank/DDBJ whole genome shotgun (WGS) entry which is preliminary data.</text>
</comment>
<keyword evidence="3" id="KW-1185">Reference proteome</keyword>
<dbReference type="PANTHER" id="PTHR22946:SF12">
    <property type="entry name" value="CONIDIAL PIGMENT BIOSYNTHESIS PROTEIN AYG1 (AFU_ORTHOLOGUE AFUA_2G17550)"/>
    <property type="match status" value="1"/>
</dbReference>
<dbReference type="InterPro" id="IPR050261">
    <property type="entry name" value="FrsA_esterase"/>
</dbReference>
<dbReference type="InterPro" id="IPR010520">
    <property type="entry name" value="FrsA-like"/>
</dbReference>